<dbReference type="AlphaFoldDB" id="A0A1V6P7H3"/>
<sequence length="34" mass="3816">MELIFDAKGVVRRVRMGQPDGSLAYLDAFCTAER</sequence>
<evidence type="ECO:0000313" key="1">
    <source>
        <dbReference type="EMBL" id="OQD72969.1"/>
    </source>
</evidence>
<gene>
    <name evidence="1" type="ORF">PENANT_c220G07533</name>
</gene>
<dbReference type="EMBL" id="MDYN01000220">
    <property type="protein sequence ID" value="OQD72969.1"/>
    <property type="molecule type" value="Genomic_DNA"/>
</dbReference>
<comment type="caution">
    <text evidence="1">The sequence shown here is derived from an EMBL/GenBank/DDBJ whole genome shotgun (WGS) entry which is preliminary data.</text>
</comment>
<name>A0A1V6P7H3_9EURO</name>
<dbReference type="Proteomes" id="UP000191672">
    <property type="component" value="Unassembled WGS sequence"/>
</dbReference>
<proteinExistence type="predicted"/>
<keyword evidence="2" id="KW-1185">Reference proteome</keyword>
<protein>
    <submittedName>
        <fullName evidence="1">Uncharacterized protein</fullName>
    </submittedName>
</protein>
<reference evidence="2" key="1">
    <citation type="journal article" date="2017" name="Nat. Microbiol.">
        <title>Global analysis of biosynthetic gene clusters reveals vast potential of secondary metabolite production in Penicillium species.</title>
        <authorList>
            <person name="Nielsen J.C."/>
            <person name="Grijseels S."/>
            <person name="Prigent S."/>
            <person name="Ji B."/>
            <person name="Dainat J."/>
            <person name="Nielsen K.F."/>
            <person name="Frisvad J.C."/>
            <person name="Workman M."/>
            <person name="Nielsen J."/>
        </authorList>
    </citation>
    <scope>NUCLEOTIDE SEQUENCE [LARGE SCALE GENOMIC DNA]</scope>
    <source>
        <strain evidence="2">IBT 31811</strain>
    </source>
</reference>
<accession>A0A1V6P7H3</accession>
<evidence type="ECO:0000313" key="2">
    <source>
        <dbReference type="Proteomes" id="UP000191672"/>
    </source>
</evidence>
<organism evidence="1 2">
    <name type="scientific">Penicillium antarcticum</name>
    <dbReference type="NCBI Taxonomy" id="416450"/>
    <lineage>
        <taxon>Eukaryota</taxon>
        <taxon>Fungi</taxon>
        <taxon>Dikarya</taxon>
        <taxon>Ascomycota</taxon>
        <taxon>Pezizomycotina</taxon>
        <taxon>Eurotiomycetes</taxon>
        <taxon>Eurotiomycetidae</taxon>
        <taxon>Eurotiales</taxon>
        <taxon>Aspergillaceae</taxon>
        <taxon>Penicillium</taxon>
    </lineage>
</organism>